<reference evidence="1" key="1">
    <citation type="submission" date="2021-10" db="EMBL/GenBank/DDBJ databases">
        <title>Tropical sea cucumber genome reveals ecological adaptation and Cuvierian tubules defense mechanism.</title>
        <authorList>
            <person name="Chen T."/>
        </authorList>
    </citation>
    <scope>NUCLEOTIDE SEQUENCE</scope>
    <source>
        <strain evidence="1">Nanhai2018</strain>
        <tissue evidence="1">Muscle</tissue>
    </source>
</reference>
<gene>
    <name evidence="1" type="ORF">HOLleu_44087</name>
</gene>
<evidence type="ECO:0000313" key="1">
    <source>
        <dbReference type="EMBL" id="KAJ8018106.1"/>
    </source>
</evidence>
<protein>
    <submittedName>
        <fullName evidence="1">Uncharacterized protein</fullName>
    </submittedName>
</protein>
<proteinExistence type="predicted"/>
<organism evidence="1 2">
    <name type="scientific">Holothuria leucospilota</name>
    <name type="common">Black long sea cucumber</name>
    <name type="synonym">Mertensiothuria leucospilota</name>
    <dbReference type="NCBI Taxonomy" id="206669"/>
    <lineage>
        <taxon>Eukaryota</taxon>
        <taxon>Metazoa</taxon>
        <taxon>Echinodermata</taxon>
        <taxon>Eleutherozoa</taxon>
        <taxon>Echinozoa</taxon>
        <taxon>Holothuroidea</taxon>
        <taxon>Aspidochirotacea</taxon>
        <taxon>Aspidochirotida</taxon>
        <taxon>Holothuriidae</taxon>
        <taxon>Holothuria</taxon>
    </lineage>
</organism>
<keyword evidence="2" id="KW-1185">Reference proteome</keyword>
<comment type="caution">
    <text evidence="1">The sequence shown here is derived from an EMBL/GenBank/DDBJ whole genome shotgun (WGS) entry which is preliminary data.</text>
</comment>
<sequence length="88" mass="9634">MITMLPLSVVNLDSVNQVLPYVVQALEQVKVQYGWTMSIAQDQRVTLVHVDTTGGESKIADTGKMQESVVRQVRNTSFGGTACSKVYS</sequence>
<accession>A0A9Q0YG88</accession>
<dbReference type="AlphaFoldDB" id="A0A9Q0YG88"/>
<evidence type="ECO:0000313" key="2">
    <source>
        <dbReference type="Proteomes" id="UP001152320"/>
    </source>
</evidence>
<dbReference type="Proteomes" id="UP001152320">
    <property type="component" value="Unassembled WGS sequence"/>
</dbReference>
<name>A0A9Q0YG88_HOLLE</name>
<dbReference type="EMBL" id="JAIZAY010000629">
    <property type="protein sequence ID" value="KAJ8018106.1"/>
    <property type="molecule type" value="Genomic_DNA"/>
</dbReference>